<dbReference type="Gene3D" id="3.30.710.10">
    <property type="entry name" value="Potassium Channel Kv1.1, Chain A"/>
    <property type="match status" value="1"/>
</dbReference>
<accession>A0A9P8JBV2</accession>
<gene>
    <name evidence="2" type="ORF">KCU76_g4856</name>
</gene>
<feature type="domain" description="BTB" evidence="1">
    <location>
        <begin position="21"/>
        <end position="99"/>
    </location>
</feature>
<feature type="non-terminal residue" evidence="2">
    <location>
        <position position="1"/>
    </location>
</feature>
<dbReference type="InterPro" id="IPR011333">
    <property type="entry name" value="SKP1/BTB/POZ_sf"/>
</dbReference>
<dbReference type="SMART" id="SM00225">
    <property type="entry name" value="BTB"/>
    <property type="match status" value="1"/>
</dbReference>
<reference evidence="2" key="1">
    <citation type="journal article" date="2021" name="J Fungi (Basel)">
        <title>Virulence traits and population genomics of the black yeast Aureobasidium melanogenum.</title>
        <authorList>
            <person name="Cernosa A."/>
            <person name="Sun X."/>
            <person name="Gostincar C."/>
            <person name="Fang C."/>
            <person name="Gunde-Cimerman N."/>
            <person name="Song Z."/>
        </authorList>
    </citation>
    <scope>NUCLEOTIDE SEQUENCE</scope>
    <source>
        <strain evidence="2">EXF-9911</strain>
    </source>
</reference>
<name>A0A9P8JBV2_AURME</name>
<dbReference type="Pfam" id="PF00651">
    <property type="entry name" value="BTB"/>
    <property type="match status" value="1"/>
</dbReference>
<dbReference type="OrthoDB" id="6359816at2759"/>
<evidence type="ECO:0000313" key="2">
    <source>
        <dbReference type="EMBL" id="KAG9694970.1"/>
    </source>
</evidence>
<dbReference type="Proteomes" id="UP000779574">
    <property type="component" value="Unassembled WGS sequence"/>
</dbReference>
<evidence type="ECO:0000313" key="3">
    <source>
        <dbReference type="Proteomes" id="UP000779574"/>
    </source>
</evidence>
<dbReference type="AlphaFoldDB" id="A0A9P8JBV2"/>
<dbReference type="SUPFAM" id="SSF54695">
    <property type="entry name" value="POZ domain"/>
    <property type="match status" value="1"/>
</dbReference>
<protein>
    <recommendedName>
        <fullName evidence="1">BTB domain-containing protein</fullName>
    </recommendedName>
</protein>
<proteinExistence type="predicted"/>
<comment type="caution">
    <text evidence="2">The sequence shown here is derived from an EMBL/GenBank/DDBJ whole genome shotgun (WGS) entry which is preliminary data.</text>
</comment>
<evidence type="ECO:0000259" key="1">
    <source>
        <dbReference type="PROSITE" id="PS50097"/>
    </source>
</evidence>
<dbReference type="EMBL" id="JAHFXF010000145">
    <property type="protein sequence ID" value="KAG9694970.1"/>
    <property type="molecule type" value="Genomic_DNA"/>
</dbReference>
<dbReference type="InterPro" id="IPR000210">
    <property type="entry name" value="BTB/POZ_dom"/>
</dbReference>
<sequence length="290" mass="31976">MATKDTIESRDGSLYNNNTLSDITIKFNDRQVFAHKVILAQKSAYFMTAFTSLLPVRLQIGVIENKTDDLDRSRLARKLILETMTTPKLFHAMIRHIYDLPCAKQVTDTTGSEENLVFCLNVRIVADKYDVVRLGQTVVPDFCVLLQRTWKSQGFVGCVNKLCGPDAIYLADSSLQTAIADSFVDMSKITHHKSLVTTIQEDKSFTGRILASLLKPTSGSTRYLGVCHKPNRSNRTSADCTGVHEGDGSYLAAMNLHCPHCGTAAGTVYNKTGGGMAESQFRNAVKVVLM</sequence>
<reference evidence="2" key="2">
    <citation type="submission" date="2021-08" db="EMBL/GenBank/DDBJ databases">
        <authorList>
            <person name="Gostincar C."/>
            <person name="Sun X."/>
            <person name="Song Z."/>
            <person name="Gunde-Cimerman N."/>
        </authorList>
    </citation>
    <scope>NUCLEOTIDE SEQUENCE</scope>
    <source>
        <strain evidence="2">EXF-9911</strain>
    </source>
</reference>
<organism evidence="2 3">
    <name type="scientific">Aureobasidium melanogenum</name>
    <name type="common">Aureobasidium pullulans var. melanogenum</name>
    <dbReference type="NCBI Taxonomy" id="46634"/>
    <lineage>
        <taxon>Eukaryota</taxon>
        <taxon>Fungi</taxon>
        <taxon>Dikarya</taxon>
        <taxon>Ascomycota</taxon>
        <taxon>Pezizomycotina</taxon>
        <taxon>Dothideomycetes</taxon>
        <taxon>Dothideomycetidae</taxon>
        <taxon>Dothideales</taxon>
        <taxon>Saccotheciaceae</taxon>
        <taxon>Aureobasidium</taxon>
    </lineage>
</organism>
<dbReference type="PROSITE" id="PS50097">
    <property type="entry name" value="BTB"/>
    <property type="match status" value="1"/>
</dbReference>
<dbReference type="CDD" id="cd18186">
    <property type="entry name" value="BTB_POZ_ZBTB_KLHL-like"/>
    <property type="match status" value="1"/>
</dbReference>